<protein>
    <submittedName>
        <fullName evidence="1">AlNc14C234G9349 protein</fullName>
    </submittedName>
</protein>
<dbReference type="HOGENOM" id="CLU_1996820_0_0_1"/>
<dbReference type="EMBL" id="FR824279">
    <property type="protein sequence ID" value="CCA24330.1"/>
    <property type="molecule type" value="Genomic_DNA"/>
</dbReference>
<evidence type="ECO:0000313" key="1">
    <source>
        <dbReference type="EMBL" id="CCA24330.1"/>
    </source>
</evidence>
<reference evidence="1" key="1">
    <citation type="journal article" date="2011" name="PLoS Biol.">
        <title>Gene gain and loss during evolution of obligate parasitism in the white rust pathogen of Arabidopsis thaliana.</title>
        <authorList>
            <person name="Kemen E."/>
            <person name="Gardiner A."/>
            <person name="Schultz-Larsen T."/>
            <person name="Kemen A.C."/>
            <person name="Balmuth A.L."/>
            <person name="Robert-Seilaniantz A."/>
            <person name="Bailey K."/>
            <person name="Holub E."/>
            <person name="Studholme D.J."/>
            <person name="Maclean D."/>
            <person name="Jones J.D."/>
        </authorList>
    </citation>
    <scope>NUCLEOTIDE SEQUENCE</scope>
</reference>
<reference evidence="1" key="2">
    <citation type="submission" date="2011-02" db="EMBL/GenBank/DDBJ databases">
        <authorList>
            <person name="MacLean D."/>
        </authorList>
    </citation>
    <scope>NUCLEOTIDE SEQUENCE</scope>
</reference>
<proteinExistence type="predicted"/>
<dbReference type="AlphaFoldDB" id="F0WSK4"/>
<organism evidence="1">
    <name type="scientific">Albugo laibachii Nc14</name>
    <dbReference type="NCBI Taxonomy" id="890382"/>
    <lineage>
        <taxon>Eukaryota</taxon>
        <taxon>Sar</taxon>
        <taxon>Stramenopiles</taxon>
        <taxon>Oomycota</taxon>
        <taxon>Peronosporomycetes</taxon>
        <taxon>Albuginales</taxon>
        <taxon>Albuginaceae</taxon>
        <taxon>Albugo</taxon>
    </lineage>
</organism>
<sequence>MRRTFGVSWTPTPKVGFIAYPTHKTEPKTLDSAESFCCRLACPDCEGYILHIRSDTSPSIATTLNSPASITSDVSSWRGGVDQQFDPLGSHTVKSRDCTWEEVSRSKSQNIVFVDVNLLEHACAR</sequence>
<name>F0WSK4_9STRA</name>
<accession>F0WSK4</accession>
<gene>
    <name evidence="1" type="primary">AlNc14C234G9349</name>
    <name evidence="1" type="ORF">ALNC14_104740</name>
</gene>